<feature type="compositionally biased region" description="Basic and acidic residues" evidence="1">
    <location>
        <begin position="13"/>
        <end position="25"/>
    </location>
</feature>
<feature type="region of interest" description="Disordered" evidence="1">
    <location>
        <begin position="1"/>
        <end position="41"/>
    </location>
</feature>
<accession>A0AAC9HPQ5</accession>
<dbReference type="Proteomes" id="UP000095210">
    <property type="component" value="Chromosome"/>
</dbReference>
<feature type="compositionally biased region" description="Gly residues" evidence="1">
    <location>
        <begin position="30"/>
        <end position="41"/>
    </location>
</feature>
<keyword evidence="3" id="KW-1185">Reference proteome</keyword>
<organism evidence="2 3">
    <name type="scientific">Actinoalloteichus hymeniacidonis</name>
    <dbReference type="NCBI Taxonomy" id="340345"/>
    <lineage>
        <taxon>Bacteria</taxon>
        <taxon>Bacillati</taxon>
        <taxon>Actinomycetota</taxon>
        <taxon>Actinomycetes</taxon>
        <taxon>Pseudonocardiales</taxon>
        <taxon>Pseudonocardiaceae</taxon>
        <taxon>Actinoalloteichus</taxon>
    </lineage>
</organism>
<sequence length="41" mass="4373">MHQQSRPGIRQVDGGDARMRARAFDNPRVGGDGPSVGPIGR</sequence>
<name>A0AAC9HPQ5_9PSEU</name>
<evidence type="ECO:0000313" key="3">
    <source>
        <dbReference type="Proteomes" id="UP000095210"/>
    </source>
</evidence>
<gene>
    <name evidence="2" type="ORF">TL08_12565</name>
</gene>
<dbReference type="KEGG" id="ahm:TL08_12565"/>
<dbReference type="AlphaFoldDB" id="A0AAC9HPQ5"/>
<dbReference type="EMBL" id="CP014859">
    <property type="protein sequence ID" value="AOS63327.1"/>
    <property type="molecule type" value="Genomic_DNA"/>
</dbReference>
<evidence type="ECO:0000313" key="2">
    <source>
        <dbReference type="EMBL" id="AOS63327.1"/>
    </source>
</evidence>
<protein>
    <submittedName>
        <fullName evidence="2">Uncharacterized protein</fullName>
    </submittedName>
</protein>
<evidence type="ECO:0000256" key="1">
    <source>
        <dbReference type="SAM" id="MobiDB-lite"/>
    </source>
</evidence>
<reference evidence="3" key="1">
    <citation type="submission" date="2016-03" db="EMBL/GenBank/DDBJ databases">
        <title>Complete genome sequence of the type strain Actinoalloteichus hymeniacidonis DSM 45092.</title>
        <authorList>
            <person name="Schaffert L."/>
            <person name="Albersmeier A."/>
            <person name="Winkler A."/>
            <person name="Kalinowski J."/>
            <person name="Zotchev S."/>
            <person name="Ruckert C."/>
        </authorList>
    </citation>
    <scope>NUCLEOTIDE SEQUENCE [LARGE SCALE GENOMIC DNA]</scope>
    <source>
        <strain evidence="3">HPA177(T) (DSM 45092(T))</strain>
    </source>
</reference>
<proteinExistence type="predicted"/>